<dbReference type="Pfam" id="PF18947">
    <property type="entry name" value="HAMP_2"/>
    <property type="match status" value="1"/>
</dbReference>
<feature type="domain" description="HAMP" evidence="12">
    <location>
        <begin position="575"/>
        <end position="617"/>
    </location>
</feature>
<evidence type="ECO:0000256" key="8">
    <source>
        <dbReference type="ARBA" id="ARBA00029447"/>
    </source>
</evidence>
<dbReference type="Gene3D" id="3.30.450.20">
    <property type="entry name" value="PAS domain"/>
    <property type="match status" value="1"/>
</dbReference>
<feature type="domain" description="HAMP" evidence="12">
    <location>
        <begin position="801"/>
        <end position="842"/>
    </location>
</feature>
<dbReference type="CDD" id="cd06225">
    <property type="entry name" value="HAMP"/>
    <property type="match status" value="3"/>
</dbReference>
<evidence type="ECO:0000256" key="1">
    <source>
        <dbReference type="ARBA" id="ARBA00004651"/>
    </source>
</evidence>
<evidence type="ECO:0000256" key="4">
    <source>
        <dbReference type="ARBA" id="ARBA00022692"/>
    </source>
</evidence>
<dbReference type="Pfam" id="PF00015">
    <property type="entry name" value="MCPsignal"/>
    <property type="match status" value="1"/>
</dbReference>
<dbReference type="CDD" id="cd11386">
    <property type="entry name" value="MCP_signal"/>
    <property type="match status" value="1"/>
</dbReference>
<dbReference type="HOGENOM" id="CLU_000445_107_19_6"/>
<keyword evidence="14" id="KW-1185">Reference proteome</keyword>
<evidence type="ECO:0000259" key="12">
    <source>
        <dbReference type="PROSITE" id="PS50885"/>
    </source>
</evidence>
<dbReference type="SMART" id="SM00304">
    <property type="entry name" value="HAMP"/>
    <property type="match status" value="5"/>
</dbReference>
<keyword evidence="4 10" id="KW-0812">Transmembrane</keyword>
<feature type="domain" description="HAMP" evidence="12">
    <location>
        <begin position="429"/>
        <end position="482"/>
    </location>
</feature>
<feature type="domain" description="HAMP" evidence="12">
    <location>
        <begin position="661"/>
        <end position="707"/>
    </location>
</feature>
<evidence type="ECO:0000256" key="3">
    <source>
        <dbReference type="ARBA" id="ARBA00022500"/>
    </source>
</evidence>
<keyword evidence="5 10" id="KW-1133">Transmembrane helix</keyword>
<evidence type="ECO:0000256" key="6">
    <source>
        <dbReference type="ARBA" id="ARBA00023136"/>
    </source>
</evidence>
<reference evidence="13 14" key="1">
    <citation type="submission" date="2007-08" db="EMBL/GenBank/DDBJ databases">
        <title>Complete sequence of Shewanella sediminis HAW-EB3.</title>
        <authorList>
            <consortium name="US DOE Joint Genome Institute"/>
            <person name="Copeland A."/>
            <person name="Lucas S."/>
            <person name="Lapidus A."/>
            <person name="Barry K."/>
            <person name="Glavina del Rio T."/>
            <person name="Dalin E."/>
            <person name="Tice H."/>
            <person name="Pitluck S."/>
            <person name="Chertkov O."/>
            <person name="Brettin T."/>
            <person name="Bruce D."/>
            <person name="Detter J.C."/>
            <person name="Han C."/>
            <person name="Schmutz J."/>
            <person name="Larimer F."/>
            <person name="Land M."/>
            <person name="Hauser L."/>
            <person name="Kyrpides N."/>
            <person name="Kim E."/>
            <person name="Zhao J.-S."/>
            <person name="Richardson P."/>
        </authorList>
    </citation>
    <scope>NUCLEOTIDE SEQUENCE [LARGE SCALE GENOMIC DNA]</scope>
    <source>
        <strain evidence="13 14">HAW-EB3</strain>
    </source>
</reference>
<dbReference type="eggNOG" id="COG0840">
    <property type="taxonomic scope" value="Bacteria"/>
</dbReference>
<dbReference type="Proteomes" id="UP000002015">
    <property type="component" value="Chromosome"/>
</dbReference>
<dbReference type="InterPro" id="IPR003660">
    <property type="entry name" value="HAMP_dom"/>
</dbReference>
<sequence length="1100" mass="120321">MEVQILFLWCQQRRLAMNQFFKDMPLARKLTLVLSFIGLFPAIVIASIALYNSSQALSHDKSSALTAVVELKTSIIEQYFATAESQLRNLSRSGLAHRALEAFSGGYHSYLSDSSEPYSLQSLSAYYLDEFKQKYVAETRTEIDGTGLVAALSPTAKALQTTYISLNTHPLGEKDKLIDSGGDTAYERAHNQFHRDFSSYVSEFGYYDIFIIDAASHDVVYSVYKELDFATNLQAGPYKESGLAKAYRQVMQTQKVSFVDYSSYTPSYEAPASFIASPIWANGEITGVLIFQLPLDRVSQVMSSTFGLGVTGESYLVGDDNKMRSDSFFDKAFSVSESFSQGEANLVNSLQVQQALKRESGFIESTNYRGDDVVAAFAPLDVMGTQWAVIVEQSSEEAYAAISSLKLLFIVMVVGLLILTLLVAIKFGRSIASPIQELSTFILELKRQWRFSMRAQVRSQDETGQAATALNEMLSSLDLAVQDINGTVEQLAKGNFRHRVKTPLVGDLNELKQTINNSAQSITESIDDIGRVMESIQKGDFTQRVEVEAHGQLNDLTDMVNNTAQTTAIFIEDAVNVIQKLERGDYNVRVNASAQGELAAFKQAINHNIENTQTIIEEIVSVMQQMQEGVYGKQVECDAQGQLALIKHSVNAASNTTDEIIREIIQVMEGLAQGDFSQNVTVEAKGDLARLKLSINQAASGSNDVVNDIITVMRKIARGEFEQQVVVNARGQLLELKDSVNLAAMTCDQVVKAISEVMNSLVHGQLDQRVSIDTAGDFNQLSQSVNLTCDSLESTLGQSKDVMESVARGDLTQSFQLEVEGQYASLKQSINRTVDNLVSMIQEIRSSADVVNHKTKDASDETSGLNQQVDEQVASLEAISSSMTQMQASIDNSLCKAQASADMSVQAYQFAVDGERVVEHVISAMEDITQSSSKMSNIIGVIDEIAFQTNLLALNAAVEAARAGEQGRGFAVVAAEVRNLAQRSADAAKEISGLINDSVDKVNAGAGLVTESGELLKQITISSENVRDNVDEVTLAMKEQQKQVSYVTHSVGSVDSNIQQSAMMLDNLNGNVGEVKQQAVNLLNLIEKFQLRSSSILKVV</sequence>
<gene>
    <name evidence="13" type="ordered locus">Ssed_1002</name>
</gene>
<dbReference type="PROSITE" id="PS50111">
    <property type="entry name" value="CHEMOTAXIS_TRANSDUC_2"/>
    <property type="match status" value="1"/>
</dbReference>
<evidence type="ECO:0000256" key="9">
    <source>
        <dbReference type="PROSITE-ProRule" id="PRU00284"/>
    </source>
</evidence>
<evidence type="ECO:0000313" key="14">
    <source>
        <dbReference type="Proteomes" id="UP000002015"/>
    </source>
</evidence>
<dbReference type="KEGG" id="sse:Ssed_1002"/>
<evidence type="ECO:0000259" key="11">
    <source>
        <dbReference type="PROSITE" id="PS50111"/>
    </source>
</evidence>
<keyword evidence="7 9" id="KW-0807">Transducer</keyword>
<dbReference type="SUPFAM" id="SSF58104">
    <property type="entry name" value="Methyl-accepting chemotaxis protein (MCP) signaling domain"/>
    <property type="match status" value="1"/>
</dbReference>
<dbReference type="PANTHER" id="PTHR43531:SF11">
    <property type="entry name" value="METHYL-ACCEPTING CHEMOTAXIS PROTEIN 3"/>
    <property type="match status" value="1"/>
</dbReference>
<dbReference type="SMART" id="SM00283">
    <property type="entry name" value="MA"/>
    <property type="match status" value="1"/>
</dbReference>
<evidence type="ECO:0000256" key="10">
    <source>
        <dbReference type="SAM" id="Phobius"/>
    </source>
</evidence>
<keyword evidence="3" id="KW-0145">Chemotaxis</keyword>
<name>A8FRZ0_SHESH</name>
<evidence type="ECO:0000313" key="13">
    <source>
        <dbReference type="EMBL" id="ABV35613.1"/>
    </source>
</evidence>
<dbReference type="PANTHER" id="PTHR43531">
    <property type="entry name" value="PROTEIN ICFG"/>
    <property type="match status" value="1"/>
</dbReference>
<dbReference type="PROSITE" id="PS50885">
    <property type="entry name" value="HAMP"/>
    <property type="match status" value="6"/>
</dbReference>
<dbReference type="InterPro" id="IPR004089">
    <property type="entry name" value="MCPsignal_dom"/>
</dbReference>
<dbReference type="STRING" id="425104.Ssed_1002"/>
<keyword evidence="6 10" id="KW-0472">Membrane</keyword>
<dbReference type="eggNOG" id="COG2972">
    <property type="taxonomic scope" value="Bacteria"/>
</dbReference>
<dbReference type="Gene3D" id="1.10.287.950">
    <property type="entry name" value="Methyl-accepting chemotaxis protein"/>
    <property type="match status" value="1"/>
</dbReference>
<dbReference type="FunFam" id="1.10.287.950:FF:000001">
    <property type="entry name" value="Methyl-accepting chemotaxis sensory transducer"/>
    <property type="match status" value="1"/>
</dbReference>
<comment type="subcellular location">
    <subcellularLocation>
        <location evidence="1">Cell membrane</location>
        <topology evidence="1">Multi-pass membrane protein</topology>
    </subcellularLocation>
</comment>
<protein>
    <submittedName>
        <fullName evidence="13">Methyl-accepting chemotaxis protein-like protein</fullName>
    </submittedName>
</protein>
<comment type="similarity">
    <text evidence="8">Belongs to the methyl-accepting chemotaxis (MCP) protein family.</text>
</comment>
<dbReference type="EMBL" id="CP000821">
    <property type="protein sequence ID" value="ABV35613.1"/>
    <property type="molecule type" value="Genomic_DNA"/>
</dbReference>
<feature type="domain" description="HAMP" evidence="12">
    <location>
        <begin position="520"/>
        <end position="572"/>
    </location>
</feature>
<dbReference type="GO" id="GO:0004888">
    <property type="term" value="F:transmembrane signaling receptor activity"/>
    <property type="evidence" value="ECO:0007669"/>
    <property type="project" value="TreeGrafter"/>
</dbReference>
<proteinExistence type="inferred from homology"/>
<dbReference type="GO" id="GO:0006935">
    <property type="term" value="P:chemotaxis"/>
    <property type="evidence" value="ECO:0007669"/>
    <property type="project" value="UniProtKB-KW"/>
</dbReference>
<dbReference type="GO" id="GO:0005886">
    <property type="term" value="C:plasma membrane"/>
    <property type="evidence" value="ECO:0007669"/>
    <property type="project" value="UniProtKB-SubCell"/>
</dbReference>
<feature type="transmembrane region" description="Helical" evidence="10">
    <location>
        <begin position="407"/>
        <end position="427"/>
    </location>
</feature>
<accession>A8FRZ0</accession>
<organism evidence="13 14">
    <name type="scientific">Shewanella sediminis (strain HAW-EB3)</name>
    <dbReference type="NCBI Taxonomy" id="425104"/>
    <lineage>
        <taxon>Bacteria</taxon>
        <taxon>Pseudomonadati</taxon>
        <taxon>Pseudomonadota</taxon>
        <taxon>Gammaproteobacteria</taxon>
        <taxon>Alteromonadales</taxon>
        <taxon>Shewanellaceae</taxon>
        <taxon>Shewanella</taxon>
    </lineage>
</organism>
<feature type="transmembrane region" description="Helical" evidence="10">
    <location>
        <begin position="30"/>
        <end position="51"/>
    </location>
</feature>
<dbReference type="InterPro" id="IPR051310">
    <property type="entry name" value="MCP_chemotaxis"/>
</dbReference>
<dbReference type="Gene3D" id="1.20.120.1530">
    <property type="match status" value="3"/>
</dbReference>
<dbReference type="AlphaFoldDB" id="A8FRZ0"/>
<dbReference type="GO" id="GO:0007165">
    <property type="term" value="P:signal transduction"/>
    <property type="evidence" value="ECO:0007669"/>
    <property type="project" value="UniProtKB-KW"/>
</dbReference>
<evidence type="ECO:0000256" key="5">
    <source>
        <dbReference type="ARBA" id="ARBA00022989"/>
    </source>
</evidence>
<dbReference type="InterPro" id="IPR033479">
    <property type="entry name" value="dCache_1"/>
</dbReference>
<dbReference type="OrthoDB" id="2489132at2"/>
<dbReference type="CDD" id="cd18774">
    <property type="entry name" value="PDC2_HK_sensor"/>
    <property type="match status" value="1"/>
</dbReference>
<feature type="domain" description="HAMP" evidence="12">
    <location>
        <begin position="751"/>
        <end position="797"/>
    </location>
</feature>
<feature type="domain" description="Methyl-accepting transducer" evidence="11">
    <location>
        <begin position="847"/>
        <end position="1076"/>
    </location>
</feature>
<keyword evidence="2" id="KW-1003">Cell membrane</keyword>
<dbReference type="Pfam" id="PF00672">
    <property type="entry name" value="HAMP"/>
    <property type="match status" value="2"/>
</dbReference>
<evidence type="ECO:0000256" key="7">
    <source>
        <dbReference type="ARBA" id="ARBA00023224"/>
    </source>
</evidence>
<dbReference type="Pfam" id="PF02743">
    <property type="entry name" value="dCache_1"/>
    <property type="match status" value="1"/>
</dbReference>
<evidence type="ECO:0000256" key="2">
    <source>
        <dbReference type="ARBA" id="ARBA00022475"/>
    </source>
</evidence>